<name>A0A8H5BXP0_9AGAR</name>
<evidence type="ECO:0000313" key="1">
    <source>
        <dbReference type="EMBL" id="KAF5331218.1"/>
    </source>
</evidence>
<dbReference type="Proteomes" id="UP000541558">
    <property type="component" value="Unassembled WGS sequence"/>
</dbReference>
<gene>
    <name evidence="1" type="ORF">D9611_013080</name>
</gene>
<sequence length="121" mass="13152">MNAKGASQSTGFWGCGVDPYGTRYHGPLECVEGAEEEATWNGTLCSDCALTVARVVRTMLPAAELGSRNEADWDGNGKQPAFPAAWIRQGRNDDAACDRRPIPILLASDFGTYCRLEEVIR</sequence>
<dbReference type="AlphaFoldDB" id="A0A8H5BXP0"/>
<reference evidence="1 2" key="1">
    <citation type="journal article" date="2020" name="ISME J.">
        <title>Uncovering the hidden diversity of litter-decomposition mechanisms in mushroom-forming fungi.</title>
        <authorList>
            <person name="Floudas D."/>
            <person name="Bentzer J."/>
            <person name="Ahren D."/>
            <person name="Johansson T."/>
            <person name="Persson P."/>
            <person name="Tunlid A."/>
        </authorList>
    </citation>
    <scope>NUCLEOTIDE SEQUENCE [LARGE SCALE GENOMIC DNA]</scope>
    <source>
        <strain evidence="1 2">CBS 175.51</strain>
    </source>
</reference>
<organism evidence="1 2">
    <name type="scientific">Ephemerocybe angulata</name>
    <dbReference type="NCBI Taxonomy" id="980116"/>
    <lineage>
        <taxon>Eukaryota</taxon>
        <taxon>Fungi</taxon>
        <taxon>Dikarya</taxon>
        <taxon>Basidiomycota</taxon>
        <taxon>Agaricomycotina</taxon>
        <taxon>Agaricomycetes</taxon>
        <taxon>Agaricomycetidae</taxon>
        <taxon>Agaricales</taxon>
        <taxon>Agaricineae</taxon>
        <taxon>Psathyrellaceae</taxon>
        <taxon>Ephemerocybe</taxon>
    </lineage>
</organism>
<keyword evidence="2" id="KW-1185">Reference proteome</keyword>
<protein>
    <submittedName>
        <fullName evidence="1">Uncharacterized protein</fullName>
    </submittedName>
</protein>
<proteinExistence type="predicted"/>
<evidence type="ECO:0000313" key="2">
    <source>
        <dbReference type="Proteomes" id="UP000541558"/>
    </source>
</evidence>
<dbReference type="EMBL" id="JAACJK010000115">
    <property type="protein sequence ID" value="KAF5331218.1"/>
    <property type="molecule type" value="Genomic_DNA"/>
</dbReference>
<comment type="caution">
    <text evidence="1">The sequence shown here is derived from an EMBL/GenBank/DDBJ whole genome shotgun (WGS) entry which is preliminary data.</text>
</comment>
<accession>A0A8H5BXP0</accession>